<dbReference type="InterPro" id="IPR052163">
    <property type="entry name" value="DGC-Regulatory_Protein"/>
</dbReference>
<comment type="caution">
    <text evidence="2">The sequence shown here is derived from an EMBL/GenBank/DDBJ whole genome shotgun (WGS) entry which is preliminary data.</text>
</comment>
<proteinExistence type="predicted"/>
<gene>
    <name evidence="2" type="ORF">A8135_02690</name>
</gene>
<dbReference type="Pfam" id="PF00990">
    <property type="entry name" value="GGDEF"/>
    <property type="match status" value="1"/>
</dbReference>
<dbReference type="Gene3D" id="3.30.70.270">
    <property type="match status" value="1"/>
</dbReference>
<dbReference type="InterPro" id="IPR043128">
    <property type="entry name" value="Rev_trsase/Diguanyl_cyclase"/>
</dbReference>
<evidence type="ECO:0000259" key="1">
    <source>
        <dbReference type="Pfam" id="PF00990"/>
    </source>
</evidence>
<dbReference type="InterPro" id="IPR000160">
    <property type="entry name" value="GGDEF_dom"/>
</dbReference>
<organism evidence="2 3">
    <name type="scientific">Legionella jamestowniensis</name>
    <dbReference type="NCBI Taxonomy" id="455"/>
    <lineage>
        <taxon>Bacteria</taxon>
        <taxon>Pseudomonadati</taxon>
        <taxon>Pseudomonadota</taxon>
        <taxon>Gammaproteobacteria</taxon>
        <taxon>Legionellales</taxon>
        <taxon>Legionellaceae</taxon>
        <taxon>Legionella</taxon>
    </lineage>
</organism>
<name>A0ABX2XT78_9GAMM</name>
<dbReference type="EMBL" id="LYOZ01000026">
    <property type="protein sequence ID" value="OCH97761.1"/>
    <property type="molecule type" value="Genomic_DNA"/>
</dbReference>
<accession>A0ABX2XT78</accession>
<dbReference type="Proteomes" id="UP000093336">
    <property type="component" value="Unassembled WGS sequence"/>
</dbReference>
<dbReference type="PANTHER" id="PTHR46663:SF2">
    <property type="entry name" value="GGDEF DOMAIN-CONTAINING PROTEIN"/>
    <property type="match status" value="1"/>
</dbReference>
<keyword evidence="3" id="KW-1185">Reference proteome</keyword>
<dbReference type="InterPro" id="IPR029787">
    <property type="entry name" value="Nucleotide_cyclase"/>
</dbReference>
<evidence type="ECO:0000313" key="2">
    <source>
        <dbReference type="EMBL" id="OCH97761.1"/>
    </source>
</evidence>
<feature type="domain" description="GGDEF" evidence="1">
    <location>
        <begin position="81"/>
        <end position="123"/>
    </location>
</feature>
<dbReference type="PANTHER" id="PTHR46663">
    <property type="entry name" value="DIGUANYLATE CYCLASE DGCT-RELATED"/>
    <property type="match status" value="1"/>
</dbReference>
<dbReference type="SUPFAM" id="SSF55073">
    <property type="entry name" value="Nucleotide cyclase"/>
    <property type="match status" value="1"/>
</dbReference>
<dbReference type="RefSeq" id="WP_141676685.1">
    <property type="nucleotide sequence ID" value="NZ_LYOZ01000026.1"/>
</dbReference>
<sequence length="141" mass="16641">MGKKHLIGKPLQPMAMNNYLIYISMDGRSSNLYLGDQERGQFFLISVRHFGIEEDEKSYLIILRNITDQRKAQKQLEHLTHYDLLTNLPNRLQFESHFEHELARSQCHNRKFAVLFIDVNNFMADHRMYQQKKGSTTSSHS</sequence>
<protein>
    <recommendedName>
        <fullName evidence="1">GGDEF domain-containing protein</fullName>
    </recommendedName>
</protein>
<evidence type="ECO:0000313" key="3">
    <source>
        <dbReference type="Proteomes" id="UP000093336"/>
    </source>
</evidence>
<reference evidence="2 3" key="1">
    <citation type="submission" date="2016-05" db="EMBL/GenBank/DDBJ databases">
        <authorList>
            <person name="Prochazka B."/>
            <person name="Indra A."/>
            <person name="Hasenberger P."/>
            <person name="Blaschitz M."/>
            <person name="Wagner L."/>
            <person name="Wewalka G."/>
            <person name="Sorschag S."/>
            <person name="Schmid D."/>
            <person name="Ruppitsch W."/>
        </authorList>
    </citation>
    <scope>NUCLEOTIDE SEQUENCE [LARGE SCALE GENOMIC DNA]</scope>
    <source>
        <strain evidence="2 3">974010_12</strain>
    </source>
</reference>